<evidence type="ECO:0000256" key="1">
    <source>
        <dbReference type="ARBA" id="ARBA00004651"/>
    </source>
</evidence>
<evidence type="ECO:0000256" key="2">
    <source>
        <dbReference type="ARBA" id="ARBA00022475"/>
    </source>
</evidence>
<feature type="transmembrane region" description="Helical" evidence="6">
    <location>
        <begin position="112"/>
        <end position="136"/>
    </location>
</feature>
<keyword evidence="8" id="KW-1185">Reference proteome</keyword>
<feature type="transmembrane region" description="Helical" evidence="6">
    <location>
        <begin position="142"/>
        <end position="167"/>
    </location>
</feature>
<protein>
    <recommendedName>
        <fullName evidence="9">Branched-chain amino acid ABC transporter permease</fullName>
    </recommendedName>
</protein>
<feature type="transmembrane region" description="Helical" evidence="6">
    <location>
        <begin position="28"/>
        <end position="46"/>
    </location>
</feature>
<dbReference type="PANTHER" id="PTHR30482">
    <property type="entry name" value="HIGH-AFFINITY BRANCHED-CHAIN AMINO ACID TRANSPORT SYSTEM PERMEASE"/>
    <property type="match status" value="1"/>
</dbReference>
<dbReference type="GO" id="GO:0015658">
    <property type="term" value="F:branched-chain amino acid transmembrane transporter activity"/>
    <property type="evidence" value="ECO:0007669"/>
    <property type="project" value="InterPro"/>
</dbReference>
<dbReference type="EMBL" id="BKAJ01000049">
    <property type="protein sequence ID" value="GEP55927.1"/>
    <property type="molecule type" value="Genomic_DNA"/>
</dbReference>
<dbReference type="GO" id="GO:0005886">
    <property type="term" value="C:plasma membrane"/>
    <property type="evidence" value="ECO:0007669"/>
    <property type="project" value="UniProtKB-SubCell"/>
</dbReference>
<dbReference type="AlphaFoldDB" id="A0A512NAC1"/>
<keyword evidence="2" id="KW-1003">Cell membrane</keyword>
<evidence type="ECO:0000313" key="8">
    <source>
        <dbReference type="Proteomes" id="UP000321058"/>
    </source>
</evidence>
<feature type="transmembrane region" description="Helical" evidence="6">
    <location>
        <begin position="246"/>
        <end position="267"/>
    </location>
</feature>
<evidence type="ECO:0008006" key="9">
    <source>
        <dbReference type="Google" id="ProtNLM"/>
    </source>
</evidence>
<keyword evidence="5 6" id="KW-0472">Membrane</keyword>
<name>A0A512NAC1_9HYPH</name>
<dbReference type="Pfam" id="PF02653">
    <property type="entry name" value="BPD_transp_2"/>
    <property type="match status" value="1"/>
</dbReference>
<feature type="transmembrane region" description="Helical" evidence="6">
    <location>
        <begin position="179"/>
        <end position="209"/>
    </location>
</feature>
<evidence type="ECO:0000256" key="3">
    <source>
        <dbReference type="ARBA" id="ARBA00022692"/>
    </source>
</evidence>
<dbReference type="RefSeq" id="WP_147150011.1">
    <property type="nucleotide sequence ID" value="NZ_BKAJ01000049.1"/>
</dbReference>
<feature type="transmembrane region" description="Helical" evidence="6">
    <location>
        <begin position="55"/>
        <end position="74"/>
    </location>
</feature>
<dbReference type="Proteomes" id="UP000321058">
    <property type="component" value="Unassembled WGS sequence"/>
</dbReference>
<keyword evidence="4 6" id="KW-1133">Transmembrane helix</keyword>
<dbReference type="CDD" id="cd06581">
    <property type="entry name" value="TM_PBP1_LivM_like"/>
    <property type="match status" value="1"/>
</dbReference>
<comment type="caution">
    <text evidence="7">The sequence shown here is derived from an EMBL/GenBank/DDBJ whole genome shotgun (WGS) entry which is preliminary data.</text>
</comment>
<sequence>MSADATQRAPQGRTLSAAPGSAGLARRAWPWLVAIVAALLLPWLFFDWSTHRHSGFALTMLSEIGLMAIFALSFNMQMGQAGLLSFGHAILFGLGGYCAAHTMNAVKAGAMWLPVELVPLVGGLGGLLFGVLFGYVATKQRATAFAMITMGLGELVAACALMFMGFFGGEGGISTDRVIGISLFGVSYSSSWQVYCLVVAWTAIAVLLMRLQTQTPLGRMANATRDNFERAQFVGYDPRMVRFCQFALSGFFAGIGGGLYAIVYEIVTFDTVAAAKSATALLAAYIGGAGGFFGPFLGTIVVVLLQSGVSLLSNAWLLYVGVLFIVMVMYAPGGLVGIIAQHAPIARAGRLRELIVPYVRILLPGAFSVFGFVLLVELASFTTIGAAQGKAFKIGPQAVDPATAFPWLLGAAALIGGGLWLRLEARGFRARWDALMADAKAKGVML</sequence>
<organism evidence="7 8">
    <name type="scientific">Reyranella soli</name>
    <dbReference type="NCBI Taxonomy" id="1230389"/>
    <lineage>
        <taxon>Bacteria</taxon>
        <taxon>Pseudomonadati</taxon>
        <taxon>Pseudomonadota</taxon>
        <taxon>Alphaproteobacteria</taxon>
        <taxon>Hyphomicrobiales</taxon>
        <taxon>Reyranellaceae</taxon>
        <taxon>Reyranella</taxon>
    </lineage>
</organism>
<evidence type="ECO:0000313" key="7">
    <source>
        <dbReference type="EMBL" id="GEP55927.1"/>
    </source>
</evidence>
<keyword evidence="3 6" id="KW-0812">Transmembrane</keyword>
<comment type="subcellular location">
    <subcellularLocation>
        <location evidence="1">Cell membrane</location>
        <topology evidence="1">Multi-pass membrane protein</topology>
    </subcellularLocation>
</comment>
<accession>A0A512NAC1</accession>
<evidence type="ECO:0000256" key="4">
    <source>
        <dbReference type="ARBA" id="ARBA00022989"/>
    </source>
</evidence>
<feature type="transmembrane region" description="Helical" evidence="6">
    <location>
        <begin position="316"/>
        <end position="340"/>
    </location>
</feature>
<feature type="transmembrane region" description="Helical" evidence="6">
    <location>
        <begin position="361"/>
        <end position="384"/>
    </location>
</feature>
<reference evidence="7 8" key="1">
    <citation type="submission" date="2019-07" db="EMBL/GenBank/DDBJ databases">
        <title>Whole genome shotgun sequence of Reyranella soli NBRC 108950.</title>
        <authorList>
            <person name="Hosoyama A."/>
            <person name="Uohara A."/>
            <person name="Ohji S."/>
            <person name="Ichikawa N."/>
        </authorList>
    </citation>
    <scope>NUCLEOTIDE SEQUENCE [LARGE SCALE GENOMIC DNA]</scope>
    <source>
        <strain evidence="7 8">NBRC 108950</strain>
    </source>
</reference>
<dbReference type="OrthoDB" id="9804361at2"/>
<dbReference type="PANTHER" id="PTHR30482:SF17">
    <property type="entry name" value="ABC TRANSPORTER ATP-BINDING PROTEIN"/>
    <property type="match status" value="1"/>
</dbReference>
<feature type="transmembrane region" description="Helical" evidence="6">
    <location>
        <begin position="279"/>
        <end position="304"/>
    </location>
</feature>
<dbReference type="InterPro" id="IPR043428">
    <property type="entry name" value="LivM-like"/>
</dbReference>
<gene>
    <name evidence="7" type="ORF">RSO01_30930</name>
</gene>
<proteinExistence type="predicted"/>
<feature type="transmembrane region" description="Helical" evidence="6">
    <location>
        <begin position="80"/>
        <end position="100"/>
    </location>
</feature>
<dbReference type="InterPro" id="IPR001851">
    <property type="entry name" value="ABC_transp_permease"/>
</dbReference>
<evidence type="ECO:0000256" key="5">
    <source>
        <dbReference type="ARBA" id="ARBA00023136"/>
    </source>
</evidence>
<evidence type="ECO:0000256" key="6">
    <source>
        <dbReference type="SAM" id="Phobius"/>
    </source>
</evidence>